<dbReference type="Pfam" id="PF01546">
    <property type="entry name" value="Peptidase_M20"/>
    <property type="match status" value="1"/>
</dbReference>
<name>A0A0F4KRA3_9LACO</name>
<feature type="binding site" evidence="9 11">
    <location>
        <position position="201"/>
    </location>
    <ligand>
        <name>Zn(2+)</name>
        <dbReference type="ChEBI" id="CHEBI:29105"/>
        <label>1</label>
    </ligand>
</feature>
<accession>A0A0F4KRA3</accession>
<dbReference type="CDD" id="cd03892">
    <property type="entry name" value="M20_peptT"/>
    <property type="match status" value="1"/>
</dbReference>
<feature type="binding site" evidence="9 11">
    <location>
        <position position="144"/>
    </location>
    <ligand>
        <name>Zn(2+)</name>
        <dbReference type="ChEBI" id="CHEBI:29105"/>
        <label>1</label>
    </ligand>
</feature>
<keyword evidence="5 9" id="KW-0479">Metal-binding</keyword>
<evidence type="ECO:0000256" key="4">
    <source>
        <dbReference type="ARBA" id="ARBA00022670"/>
    </source>
</evidence>
<evidence type="ECO:0000256" key="6">
    <source>
        <dbReference type="ARBA" id="ARBA00022801"/>
    </source>
</evidence>
<evidence type="ECO:0000256" key="11">
    <source>
        <dbReference type="PIRSR" id="PIRSR037215-2"/>
    </source>
</evidence>
<feature type="binding site" evidence="9 11">
    <location>
        <position position="179"/>
    </location>
    <ligand>
        <name>Zn(2+)</name>
        <dbReference type="ChEBI" id="CHEBI:29105"/>
        <label>2</label>
    </ligand>
</feature>
<feature type="active site" evidence="9 10">
    <location>
        <position position="83"/>
    </location>
</feature>
<dbReference type="PIRSF" id="PIRSF037215">
    <property type="entry name" value="Peptidase_M20B"/>
    <property type="match status" value="1"/>
</dbReference>
<dbReference type="NCBIfam" id="NF003976">
    <property type="entry name" value="PRK05469.1"/>
    <property type="match status" value="1"/>
</dbReference>
<dbReference type="GO" id="GO:0008237">
    <property type="term" value="F:metallopeptidase activity"/>
    <property type="evidence" value="ECO:0007669"/>
    <property type="project" value="UniProtKB-KW"/>
</dbReference>
<dbReference type="InterPro" id="IPR010161">
    <property type="entry name" value="Peptidase_M20B"/>
</dbReference>
<dbReference type="GO" id="GO:0005829">
    <property type="term" value="C:cytosol"/>
    <property type="evidence" value="ECO:0007669"/>
    <property type="project" value="TreeGrafter"/>
</dbReference>
<protein>
    <recommendedName>
        <fullName evidence="9">Peptidase T</fullName>
        <ecNumber evidence="9">3.4.11.4</ecNumber>
    </recommendedName>
    <alternativeName>
        <fullName evidence="9">Aminotripeptidase</fullName>
        <shortName evidence="9">Tripeptidase</shortName>
    </alternativeName>
    <alternativeName>
        <fullName evidence="9">Tripeptide aminopeptidase</fullName>
    </alternativeName>
</protein>
<dbReference type="GO" id="GO:0045148">
    <property type="term" value="F:tripeptide aminopeptidase activity"/>
    <property type="evidence" value="ECO:0007669"/>
    <property type="project" value="UniProtKB-UniRule"/>
</dbReference>
<evidence type="ECO:0000256" key="9">
    <source>
        <dbReference type="HAMAP-Rule" id="MF_00550"/>
    </source>
</evidence>
<dbReference type="PROSITE" id="PS00759">
    <property type="entry name" value="ARGE_DAPE_CPG2_2"/>
    <property type="match status" value="1"/>
</dbReference>
<dbReference type="EMBL" id="JXBZ01000007">
    <property type="protein sequence ID" value="KJY48915.1"/>
    <property type="molecule type" value="Genomic_DNA"/>
</dbReference>
<evidence type="ECO:0000313" key="14">
    <source>
        <dbReference type="Proteomes" id="UP000033695"/>
    </source>
</evidence>
<keyword evidence="9" id="KW-0963">Cytoplasm</keyword>
<evidence type="ECO:0000256" key="1">
    <source>
        <dbReference type="ARBA" id="ARBA00000870"/>
    </source>
</evidence>
<feature type="active site" description="Proton acceptor" evidence="9 10">
    <location>
        <position position="178"/>
    </location>
</feature>
<comment type="function">
    <text evidence="9">Cleaves the N-terminal amino acid of tripeptides.</text>
</comment>
<evidence type="ECO:0000259" key="12">
    <source>
        <dbReference type="Pfam" id="PF07687"/>
    </source>
</evidence>
<evidence type="ECO:0000256" key="3">
    <source>
        <dbReference type="ARBA" id="ARBA00022438"/>
    </source>
</evidence>
<dbReference type="HAMAP" id="MF_00550">
    <property type="entry name" value="Aminopeptidase_M20"/>
    <property type="match status" value="1"/>
</dbReference>
<comment type="catalytic activity">
    <reaction evidence="1 9">
        <text>Release of the N-terminal residue from a tripeptide.</text>
        <dbReference type="EC" id="3.4.11.4"/>
    </reaction>
</comment>
<dbReference type="NCBIfam" id="TIGR01882">
    <property type="entry name" value="peptidase-T"/>
    <property type="match status" value="1"/>
</dbReference>
<evidence type="ECO:0000256" key="8">
    <source>
        <dbReference type="ARBA" id="ARBA00023049"/>
    </source>
</evidence>
<evidence type="ECO:0000256" key="10">
    <source>
        <dbReference type="PIRSR" id="PIRSR037215-1"/>
    </source>
</evidence>
<feature type="domain" description="Peptidase M20 dimerisation" evidence="12">
    <location>
        <begin position="211"/>
        <end position="311"/>
    </location>
</feature>
<evidence type="ECO:0000256" key="5">
    <source>
        <dbReference type="ARBA" id="ARBA00022723"/>
    </source>
</evidence>
<dbReference type="PANTHER" id="PTHR42994:SF1">
    <property type="entry name" value="PEPTIDASE T"/>
    <property type="match status" value="1"/>
</dbReference>
<dbReference type="InterPro" id="IPR001261">
    <property type="entry name" value="ArgE/DapE_CS"/>
</dbReference>
<gene>
    <name evidence="9 13" type="primary">pepT</name>
    <name evidence="13" type="ORF">JG29_07350</name>
</gene>
<reference evidence="13 14" key="1">
    <citation type="submission" date="2014-12" db="EMBL/GenBank/DDBJ databases">
        <title>Comparative genomics of the lactic acid bacteria isolated from the honey bee gut.</title>
        <authorList>
            <person name="Ellegaard K.M."/>
            <person name="Tamarit D."/>
            <person name="Javelind E."/>
            <person name="Olofsson T."/>
            <person name="Andersson S.G."/>
            <person name="Vasquez A."/>
        </authorList>
    </citation>
    <scope>NUCLEOTIDE SEQUENCE [LARGE SCALE GENOMIC DNA]</scope>
    <source>
        <strain evidence="13 14">Hon2</strain>
    </source>
</reference>
<dbReference type="Gene3D" id="3.40.630.10">
    <property type="entry name" value="Zn peptidases"/>
    <property type="match status" value="1"/>
</dbReference>
<dbReference type="HOGENOM" id="CLU_053676_0_0_9"/>
<comment type="cofactor">
    <cofactor evidence="9 11">
        <name>Zn(2+)</name>
        <dbReference type="ChEBI" id="CHEBI:29105"/>
    </cofactor>
    <text evidence="9 11">Binds 2 Zn(2+) ions per subunit.</text>
</comment>
<comment type="similarity">
    <text evidence="2 9">Belongs to the peptidase M20B family.</text>
</comment>
<dbReference type="Gene3D" id="3.30.70.360">
    <property type="match status" value="1"/>
</dbReference>
<organism evidence="13 14">
    <name type="scientific">Bombilactobacillus mellis</name>
    <dbReference type="NCBI Taxonomy" id="1218508"/>
    <lineage>
        <taxon>Bacteria</taxon>
        <taxon>Bacillati</taxon>
        <taxon>Bacillota</taxon>
        <taxon>Bacilli</taxon>
        <taxon>Lactobacillales</taxon>
        <taxon>Lactobacillaceae</taxon>
        <taxon>Bombilactobacillus</taxon>
    </lineage>
</organism>
<evidence type="ECO:0000313" key="13">
    <source>
        <dbReference type="EMBL" id="KJY48915.1"/>
    </source>
</evidence>
<keyword evidence="3 9" id="KW-0031">Aminopeptidase</keyword>
<dbReference type="PROSITE" id="PS00758">
    <property type="entry name" value="ARGE_DAPE_CPG2_1"/>
    <property type="match status" value="1"/>
</dbReference>
<dbReference type="NCBIfam" id="NF009920">
    <property type="entry name" value="PRK13381.1"/>
    <property type="match status" value="1"/>
</dbReference>
<sequence>MKYKQLVPRFLSYVKQNTRSDENSQTVPSTQRQVDFLLKLKAELEEIGLSEVLYNSKTAYLTATLPANTAKTIPVVGFLSHVDTADFNSEGINPQEVKNYDGQSTIKLDPLGKYQLDPKVFPTLQKYAGHTLITTDGSTLLGADDKAGVSEIITALEYLVQHPQIQHGTIRVGFGPDEEIGKGAKRFDVPAFGADFAYTVDGGAQGQLEFETFNAAAAKIHITGKNVHPSEAKDIMINATLVGMELQKALPAEQVPEKTSGREGFFLLTDFSGNIDHAEMAYIIRDFERDGLEQRKKLLQQIVDQLNERYGAKTLQAEIYDQYYNMYEVMKKHPDVVQRAETAMKNLGITPDEQAVRGGTDGSIISFMGLPTPNIFAGPENMHGRFEYVSEQVMEKAVDVILEIINLTFKGE</sequence>
<feature type="binding site" evidence="9 11">
    <location>
        <position position="383"/>
    </location>
    <ligand>
        <name>Zn(2+)</name>
        <dbReference type="ChEBI" id="CHEBI:29105"/>
        <label>2</label>
    </ligand>
</feature>
<dbReference type="PANTHER" id="PTHR42994">
    <property type="entry name" value="PEPTIDASE T"/>
    <property type="match status" value="1"/>
</dbReference>
<evidence type="ECO:0000256" key="7">
    <source>
        <dbReference type="ARBA" id="ARBA00022833"/>
    </source>
</evidence>
<keyword evidence="8 9" id="KW-0482">Metalloprotease</keyword>
<dbReference type="OrthoDB" id="9804934at2"/>
<keyword evidence="14" id="KW-1185">Reference proteome</keyword>
<comment type="subcellular location">
    <subcellularLocation>
        <location evidence="9">Cytoplasm</location>
    </subcellularLocation>
</comment>
<dbReference type="STRING" id="1218508.JG29_07350"/>
<dbReference type="GO" id="GO:0043171">
    <property type="term" value="P:peptide catabolic process"/>
    <property type="evidence" value="ECO:0007669"/>
    <property type="project" value="UniProtKB-UniRule"/>
</dbReference>
<evidence type="ECO:0000256" key="2">
    <source>
        <dbReference type="ARBA" id="ARBA00009692"/>
    </source>
</evidence>
<keyword evidence="6 9" id="KW-0378">Hydrolase</keyword>
<dbReference type="Proteomes" id="UP000033695">
    <property type="component" value="Unassembled WGS sequence"/>
</dbReference>
<feature type="binding site" evidence="9 11">
    <location>
        <position position="144"/>
    </location>
    <ligand>
        <name>Zn(2+)</name>
        <dbReference type="ChEBI" id="CHEBI:29105"/>
        <label>2</label>
    </ligand>
</feature>
<dbReference type="SUPFAM" id="SSF55031">
    <property type="entry name" value="Bacterial exopeptidase dimerisation domain"/>
    <property type="match status" value="1"/>
</dbReference>
<dbReference type="SUPFAM" id="SSF53187">
    <property type="entry name" value="Zn-dependent exopeptidases"/>
    <property type="match status" value="1"/>
</dbReference>
<dbReference type="RefSeq" id="WP_045922583.1">
    <property type="nucleotide sequence ID" value="NZ_JBHTHW010000003.1"/>
</dbReference>
<proteinExistence type="inferred from homology"/>
<dbReference type="GO" id="GO:0008270">
    <property type="term" value="F:zinc ion binding"/>
    <property type="evidence" value="ECO:0007669"/>
    <property type="project" value="UniProtKB-UniRule"/>
</dbReference>
<dbReference type="GO" id="GO:0006508">
    <property type="term" value="P:proteolysis"/>
    <property type="evidence" value="ECO:0007669"/>
    <property type="project" value="UniProtKB-UniRule"/>
</dbReference>
<dbReference type="AlphaFoldDB" id="A0A0F4KRA3"/>
<keyword evidence="4 9" id="KW-0645">Protease</keyword>
<comment type="caution">
    <text evidence="13">The sequence shown here is derived from an EMBL/GenBank/DDBJ whole genome shotgun (WGS) entry which is preliminary data.</text>
</comment>
<feature type="binding site" evidence="9 11">
    <location>
        <position position="81"/>
    </location>
    <ligand>
        <name>Zn(2+)</name>
        <dbReference type="ChEBI" id="CHEBI:29105"/>
        <label>1</label>
    </ligand>
</feature>
<dbReference type="EC" id="3.4.11.4" evidence="9"/>
<dbReference type="InterPro" id="IPR002933">
    <property type="entry name" value="Peptidase_M20"/>
</dbReference>
<keyword evidence="7 9" id="KW-0862">Zinc</keyword>
<dbReference type="InterPro" id="IPR011650">
    <property type="entry name" value="Peptidase_M20_dimer"/>
</dbReference>
<dbReference type="Pfam" id="PF07687">
    <property type="entry name" value="M20_dimer"/>
    <property type="match status" value="1"/>
</dbReference>
<dbReference type="InterPro" id="IPR036264">
    <property type="entry name" value="Bact_exopeptidase_dim_dom"/>
</dbReference>
<dbReference type="PATRIC" id="fig|1218508.4.peg.753"/>